<protein>
    <submittedName>
        <fullName evidence="7">ATPase</fullName>
    </submittedName>
</protein>
<keyword evidence="1" id="KW-0436">Ligase</keyword>
<dbReference type="Proteomes" id="UP000185860">
    <property type="component" value="Unassembled WGS sequence"/>
</dbReference>
<keyword evidence="2" id="KW-0479">Metal-binding</keyword>
<dbReference type="AlphaFoldDB" id="A0A1U7IAE6"/>
<evidence type="ECO:0000256" key="3">
    <source>
        <dbReference type="ARBA" id="ARBA00022741"/>
    </source>
</evidence>
<dbReference type="GO" id="GO:0004775">
    <property type="term" value="F:succinate-CoA ligase (ADP-forming) activity"/>
    <property type="evidence" value="ECO:0007669"/>
    <property type="project" value="TreeGrafter"/>
</dbReference>
<dbReference type="InterPro" id="IPR013650">
    <property type="entry name" value="ATP-grasp_succ-CoA_synth-type"/>
</dbReference>
<dbReference type="GO" id="GO:0005829">
    <property type="term" value="C:cytosol"/>
    <property type="evidence" value="ECO:0007669"/>
    <property type="project" value="TreeGrafter"/>
</dbReference>
<dbReference type="SUPFAM" id="SSF56059">
    <property type="entry name" value="Glutathione synthetase ATP-binding domain-like"/>
    <property type="match status" value="1"/>
</dbReference>
<dbReference type="EMBL" id="MRCE01000029">
    <property type="protein sequence ID" value="OKH33487.1"/>
    <property type="molecule type" value="Genomic_DNA"/>
</dbReference>
<dbReference type="PROSITE" id="PS50975">
    <property type="entry name" value="ATP_GRASP"/>
    <property type="match status" value="1"/>
</dbReference>
<dbReference type="InterPro" id="IPR005811">
    <property type="entry name" value="SUCC_ACL_C"/>
</dbReference>
<evidence type="ECO:0000256" key="1">
    <source>
        <dbReference type="ARBA" id="ARBA00022598"/>
    </source>
</evidence>
<dbReference type="GO" id="GO:0006104">
    <property type="term" value="P:succinyl-CoA metabolic process"/>
    <property type="evidence" value="ECO:0007669"/>
    <property type="project" value="TreeGrafter"/>
</dbReference>
<evidence type="ECO:0000256" key="4">
    <source>
        <dbReference type="ARBA" id="ARBA00022842"/>
    </source>
</evidence>
<dbReference type="GO" id="GO:0046872">
    <property type="term" value="F:metal ion binding"/>
    <property type="evidence" value="ECO:0007669"/>
    <property type="project" value="UniProtKB-KW"/>
</dbReference>
<gene>
    <name evidence="7" type="ORF">NIES2119_23200</name>
</gene>
<dbReference type="InterPro" id="IPR016102">
    <property type="entry name" value="Succinyl-CoA_synth-like"/>
</dbReference>
<dbReference type="Pfam" id="PF08442">
    <property type="entry name" value="ATP-grasp_2"/>
    <property type="match status" value="1"/>
</dbReference>
<dbReference type="SUPFAM" id="SSF52210">
    <property type="entry name" value="Succinyl-CoA synthetase domains"/>
    <property type="match status" value="1"/>
</dbReference>
<sequence length="384" mass="41713">MDLLEYQAKELFRQICIPVLPSQKIDHPREIKSLEIPYPVVLKSQVPTGGRGRAGGIKFVENTIDAIAAAQTIFRLPIMGEYPEVLLAEARYNVQQELYLAVALDYTLRRPVLLGSPQGGMDLDLVMKHLQQVIVEQEFSSFYARRLAMKMGLQGNLIQSVSAIIEKMFDLFLEKDLDLVEINPLGISPSGELMALDGKITVNDAALSRHPDLLVLAEKVNVHSNANKGKSNAFWELDGNVGVICNGSGLAMATLDLLYQAGGKPFGCINLGENRLPESESCPLSNLLQKSLEITCNQTGIKVLLINIMDGLSSCEEIADVIVSFTQNDAGGYPHFVVRLVGSNLEAAKERLAAVGITVLEQLDAAVAKAVTLAKPTGKRSSSN</sequence>
<evidence type="ECO:0000259" key="6">
    <source>
        <dbReference type="PROSITE" id="PS50975"/>
    </source>
</evidence>
<dbReference type="Pfam" id="PF00549">
    <property type="entry name" value="Ligase_CoA"/>
    <property type="match status" value="1"/>
</dbReference>
<dbReference type="PANTHER" id="PTHR11815:SF10">
    <property type="entry name" value="SUCCINATE--COA LIGASE [GDP-FORMING] SUBUNIT BETA, MITOCHONDRIAL"/>
    <property type="match status" value="1"/>
</dbReference>
<evidence type="ECO:0000256" key="2">
    <source>
        <dbReference type="ARBA" id="ARBA00022723"/>
    </source>
</evidence>
<dbReference type="OrthoDB" id="9802602at2"/>
<dbReference type="Gene3D" id="3.30.470.20">
    <property type="entry name" value="ATP-grasp fold, B domain"/>
    <property type="match status" value="1"/>
</dbReference>
<keyword evidence="4" id="KW-0460">Magnesium</keyword>
<organism evidence="7 8">
    <name type="scientific">[Phormidium ambiguum] IAM M-71</name>
    <dbReference type="NCBI Taxonomy" id="454136"/>
    <lineage>
        <taxon>Bacteria</taxon>
        <taxon>Bacillati</taxon>
        <taxon>Cyanobacteriota</taxon>
        <taxon>Cyanophyceae</taxon>
        <taxon>Oscillatoriophycideae</taxon>
        <taxon>Aerosakkonematales</taxon>
        <taxon>Aerosakkonemataceae</taxon>
        <taxon>Floridanema</taxon>
    </lineage>
</organism>
<keyword evidence="3 5" id="KW-0547">Nucleotide-binding</keyword>
<dbReference type="Gene3D" id="3.30.1490.20">
    <property type="entry name" value="ATP-grasp fold, A domain"/>
    <property type="match status" value="1"/>
</dbReference>
<dbReference type="PANTHER" id="PTHR11815">
    <property type="entry name" value="SUCCINYL-COA SYNTHETASE BETA CHAIN"/>
    <property type="match status" value="1"/>
</dbReference>
<dbReference type="Gene3D" id="3.40.50.261">
    <property type="entry name" value="Succinyl-CoA synthetase domains"/>
    <property type="match status" value="1"/>
</dbReference>
<accession>A0A1U7IAE6</accession>
<comment type="caution">
    <text evidence="7">The sequence shown here is derived from an EMBL/GenBank/DDBJ whole genome shotgun (WGS) entry which is preliminary data.</text>
</comment>
<reference evidence="7 8" key="1">
    <citation type="submission" date="2016-11" db="EMBL/GenBank/DDBJ databases">
        <title>Draft Genome Sequences of Nine Cyanobacterial Strains from Diverse Habitats.</title>
        <authorList>
            <person name="Zhu T."/>
            <person name="Hou S."/>
            <person name="Lu X."/>
            <person name="Hess W.R."/>
        </authorList>
    </citation>
    <scope>NUCLEOTIDE SEQUENCE [LARGE SCALE GENOMIC DNA]</scope>
    <source>
        <strain evidence="7 8">IAM M-71</strain>
    </source>
</reference>
<name>A0A1U7IAE6_9CYAN</name>
<feature type="domain" description="ATP-grasp" evidence="6">
    <location>
        <begin position="9"/>
        <end position="211"/>
    </location>
</feature>
<dbReference type="RefSeq" id="WP_073595875.1">
    <property type="nucleotide sequence ID" value="NZ_MRCE01000029.1"/>
</dbReference>
<evidence type="ECO:0000256" key="5">
    <source>
        <dbReference type="PROSITE-ProRule" id="PRU00409"/>
    </source>
</evidence>
<dbReference type="GO" id="GO:0042709">
    <property type="term" value="C:succinate-CoA ligase complex"/>
    <property type="evidence" value="ECO:0007669"/>
    <property type="project" value="TreeGrafter"/>
</dbReference>
<dbReference type="InterPro" id="IPR011761">
    <property type="entry name" value="ATP-grasp"/>
</dbReference>
<evidence type="ECO:0000313" key="7">
    <source>
        <dbReference type="EMBL" id="OKH33487.1"/>
    </source>
</evidence>
<evidence type="ECO:0000313" key="8">
    <source>
        <dbReference type="Proteomes" id="UP000185860"/>
    </source>
</evidence>
<dbReference type="GO" id="GO:0005524">
    <property type="term" value="F:ATP binding"/>
    <property type="evidence" value="ECO:0007669"/>
    <property type="project" value="UniProtKB-UniRule"/>
</dbReference>
<dbReference type="GO" id="GO:0006099">
    <property type="term" value="P:tricarboxylic acid cycle"/>
    <property type="evidence" value="ECO:0007669"/>
    <property type="project" value="InterPro"/>
</dbReference>
<dbReference type="STRING" id="454136.NIES2119_23200"/>
<dbReference type="InterPro" id="IPR013815">
    <property type="entry name" value="ATP_grasp_subdomain_1"/>
</dbReference>
<keyword evidence="5" id="KW-0067">ATP-binding</keyword>
<dbReference type="PIRSF" id="PIRSF001554">
    <property type="entry name" value="SucCS_beta"/>
    <property type="match status" value="1"/>
</dbReference>
<proteinExistence type="predicted"/>
<dbReference type="InterPro" id="IPR005809">
    <property type="entry name" value="Succ_CoA_ligase-like_bsu"/>
</dbReference>